<comment type="caution">
    <text evidence="1">The sequence shown here is derived from an EMBL/GenBank/DDBJ whole genome shotgun (WGS) entry which is preliminary data.</text>
</comment>
<dbReference type="Proteomes" id="UP000266206">
    <property type="component" value="Unassembled WGS sequence"/>
</dbReference>
<proteinExistence type="predicted"/>
<reference evidence="1 2" key="1">
    <citation type="submission" date="2017-08" db="EMBL/GenBank/DDBJ databases">
        <title>Pusillimonas indicus sp. nov., a member of the family Alcaligenaceae isolated from surface seawater.</title>
        <authorList>
            <person name="Li J."/>
        </authorList>
    </citation>
    <scope>NUCLEOTIDE SEQUENCE [LARGE SCALE GENOMIC DNA]</scope>
    <source>
        <strain evidence="1 2">L52-1-41</strain>
    </source>
</reference>
<dbReference type="EMBL" id="NQYH01000005">
    <property type="protein sequence ID" value="RIY41150.1"/>
    <property type="molecule type" value="Genomic_DNA"/>
</dbReference>
<accession>A0A3A1YWB5</accession>
<gene>
    <name evidence="1" type="ORF">CJP73_08370</name>
</gene>
<dbReference type="AlphaFoldDB" id="A0A3A1YWB5"/>
<protein>
    <submittedName>
        <fullName evidence="1">Uncharacterized protein</fullName>
    </submittedName>
</protein>
<name>A0A3A1YWB5_9BURK</name>
<sequence length="172" mass="18583">MSTCATPVETILSKTTDILKSSALNSGPMSLLCEFIEREIKDVIDTAPIDLDGAVSEANRALNRAYQELDDLIELLSTQPDSLALKQALGQADNAYYSGEGRLTEDLEEGERGDGLADFIAATIHEHNSESGIVSMRSVNESLKAGQSRIEACIEQIEQLTSAPTSRPRPSQ</sequence>
<evidence type="ECO:0000313" key="2">
    <source>
        <dbReference type="Proteomes" id="UP000266206"/>
    </source>
</evidence>
<evidence type="ECO:0000313" key="1">
    <source>
        <dbReference type="EMBL" id="RIY41150.1"/>
    </source>
</evidence>
<organism evidence="1 2">
    <name type="scientific">Neopusillimonas maritima</name>
    <dbReference type="NCBI Taxonomy" id="2026239"/>
    <lineage>
        <taxon>Bacteria</taxon>
        <taxon>Pseudomonadati</taxon>
        <taxon>Pseudomonadota</taxon>
        <taxon>Betaproteobacteria</taxon>
        <taxon>Burkholderiales</taxon>
        <taxon>Alcaligenaceae</taxon>
        <taxon>Neopusillimonas</taxon>
    </lineage>
</organism>
<dbReference type="RefSeq" id="WP_119516140.1">
    <property type="nucleotide sequence ID" value="NZ_NQYH01000005.1"/>
</dbReference>